<organism evidence="2 3">
    <name type="scientific">Methylorubrum populi</name>
    <dbReference type="NCBI Taxonomy" id="223967"/>
    <lineage>
        <taxon>Bacteria</taxon>
        <taxon>Pseudomonadati</taxon>
        <taxon>Pseudomonadota</taxon>
        <taxon>Alphaproteobacteria</taxon>
        <taxon>Hyphomicrobiales</taxon>
        <taxon>Methylobacteriaceae</taxon>
        <taxon>Methylorubrum</taxon>
    </lineage>
</organism>
<sequence>GTVLSGGAQTVGSGGLATATNVVSGGSQTVQASGSVSSTTVLASGSQTVFGSASGTVLSGGAQTVGSGGSATTTTVASGGSQTVQASGSVSGTTILASGSQTVLGTASGTVLSGGTALIGSGGLASGTQVLASGRELVVSGGTAAGTTVSSGGTLEVQGGANVSGTTLISGGTLAIGSGYVDTGRTIESGVSLAVLSGGTVSNAIVGSGGIQVISGGTAIGTRFARGSILQLAGVTFNGNAVATVDANDLLTVSDNSGTRYTQQLAGGYTPGQFAVRDGAGTTIPDTVVCFVAGTRIRVMRDGRVCDVPVETLAIGDRVVTADGALRPVIWLGHRHLDCDAHPNSALLWPVRVLPGAFGGGLPERPLRLSPGHPVLVGADADGAGGVLVPVMCLINGTSIAREAAPSVTYWHVELDAHDILLAEGLPVESYLDWGDRAFFEEASDHALHNPDFVVPGLSQRCRPVLVEGAVVEAERRRLDQVFAASLEAQGLWTDGEAFFRAS</sequence>
<dbReference type="InterPro" id="IPR011050">
    <property type="entry name" value="Pectin_lyase_fold/virulence"/>
</dbReference>
<feature type="non-terminal residue" evidence="2">
    <location>
        <position position="1"/>
    </location>
</feature>
<dbReference type="Proteomes" id="UP000742631">
    <property type="component" value="Unassembled WGS sequence"/>
</dbReference>
<feature type="domain" description="Hedgehog/Intein (Hint)" evidence="1">
    <location>
        <begin position="289"/>
        <end position="433"/>
    </location>
</feature>
<gene>
    <name evidence="2" type="ORF">K8W01_09820</name>
</gene>
<dbReference type="SUPFAM" id="SSF51126">
    <property type="entry name" value="Pectin lyase-like"/>
    <property type="match status" value="1"/>
</dbReference>
<reference evidence="2" key="2">
    <citation type="submission" date="2021-09" db="EMBL/GenBank/DDBJ databases">
        <authorList>
            <person name="Gilroy R."/>
        </authorList>
    </citation>
    <scope>NUCLEOTIDE SEQUENCE</scope>
    <source>
        <strain evidence="2">316</strain>
    </source>
</reference>
<dbReference type="InterPro" id="IPR036844">
    <property type="entry name" value="Hint_dom_sf"/>
</dbReference>
<protein>
    <submittedName>
        <fullName evidence="2">Hint domain-containing protein</fullName>
    </submittedName>
</protein>
<evidence type="ECO:0000313" key="2">
    <source>
        <dbReference type="EMBL" id="HJE23943.1"/>
    </source>
</evidence>
<dbReference type="EMBL" id="DYYG01000032">
    <property type="protein sequence ID" value="HJE23943.1"/>
    <property type="molecule type" value="Genomic_DNA"/>
</dbReference>
<dbReference type="SUPFAM" id="SSF51294">
    <property type="entry name" value="Hedgehog/intein (Hint) domain"/>
    <property type="match status" value="1"/>
</dbReference>
<dbReference type="NCBIfam" id="TIGR04415">
    <property type="entry name" value="O_hepto_targRPT"/>
    <property type="match status" value="8"/>
</dbReference>
<accession>A0A921E216</accession>
<evidence type="ECO:0000313" key="3">
    <source>
        <dbReference type="Proteomes" id="UP000742631"/>
    </source>
</evidence>
<dbReference type="Pfam" id="PF13403">
    <property type="entry name" value="Hint_2"/>
    <property type="match status" value="1"/>
</dbReference>
<name>A0A921E216_9HYPH</name>
<dbReference type="InterPro" id="IPR012332">
    <property type="entry name" value="Autotransporter_pectin_lyase_C"/>
</dbReference>
<dbReference type="InterPro" id="IPR028992">
    <property type="entry name" value="Hedgehog/Intein_dom"/>
</dbReference>
<dbReference type="AlphaFoldDB" id="A0A921E216"/>
<comment type="caution">
    <text evidence="2">The sequence shown here is derived from an EMBL/GenBank/DDBJ whole genome shotgun (WGS) entry which is preliminary data.</text>
</comment>
<proteinExistence type="predicted"/>
<dbReference type="Gene3D" id="2.160.20.20">
    <property type="match status" value="1"/>
</dbReference>
<evidence type="ECO:0000259" key="1">
    <source>
        <dbReference type="Pfam" id="PF13403"/>
    </source>
</evidence>
<reference evidence="2" key="1">
    <citation type="journal article" date="2021" name="PeerJ">
        <title>Extensive microbial diversity within the chicken gut microbiome revealed by metagenomics and culture.</title>
        <authorList>
            <person name="Gilroy R."/>
            <person name="Ravi A."/>
            <person name="Getino M."/>
            <person name="Pursley I."/>
            <person name="Horton D.L."/>
            <person name="Alikhan N.F."/>
            <person name="Baker D."/>
            <person name="Gharbi K."/>
            <person name="Hall N."/>
            <person name="Watson M."/>
            <person name="Adriaenssens E.M."/>
            <person name="Foster-Nyarko E."/>
            <person name="Jarju S."/>
            <person name="Secka A."/>
            <person name="Antonio M."/>
            <person name="Oren A."/>
            <person name="Chaudhuri R.R."/>
            <person name="La Ragione R."/>
            <person name="Hildebrand F."/>
            <person name="Pallen M.J."/>
        </authorList>
    </citation>
    <scope>NUCLEOTIDE SEQUENCE</scope>
    <source>
        <strain evidence="2">316</strain>
    </source>
</reference>
<dbReference type="InterPro" id="IPR030930">
    <property type="entry name" value="AIDA"/>
</dbReference>